<evidence type="ECO:0000313" key="13">
    <source>
        <dbReference type="Ensembl" id="ENSPSIP00000009364.1"/>
    </source>
</evidence>
<keyword evidence="9" id="KW-0325">Glycoprotein</keyword>
<dbReference type="Pfam" id="PF03372">
    <property type="entry name" value="Exo_endo_phos"/>
    <property type="match status" value="1"/>
</dbReference>
<organism evidence="13 14">
    <name type="scientific">Pelodiscus sinensis</name>
    <name type="common">Chinese softshell turtle</name>
    <name type="synonym">Trionyx sinensis</name>
    <dbReference type="NCBI Taxonomy" id="13735"/>
    <lineage>
        <taxon>Eukaryota</taxon>
        <taxon>Metazoa</taxon>
        <taxon>Chordata</taxon>
        <taxon>Craniata</taxon>
        <taxon>Vertebrata</taxon>
        <taxon>Euteleostomi</taxon>
        <taxon>Archelosauria</taxon>
        <taxon>Testudinata</taxon>
        <taxon>Testudines</taxon>
        <taxon>Cryptodira</taxon>
        <taxon>Trionychia</taxon>
        <taxon>Trionychidae</taxon>
        <taxon>Pelodiscus</taxon>
    </lineage>
</organism>
<reference evidence="13" key="3">
    <citation type="submission" date="2025-08" db="UniProtKB">
        <authorList>
            <consortium name="Ensembl"/>
        </authorList>
    </citation>
    <scope>IDENTIFICATION</scope>
</reference>
<dbReference type="PIRSF" id="PIRSF000988">
    <property type="entry name" value="DNase_I_euk"/>
    <property type="match status" value="1"/>
</dbReference>
<dbReference type="SMART" id="SM00476">
    <property type="entry name" value="DNaseIc"/>
    <property type="match status" value="1"/>
</dbReference>
<comment type="similarity">
    <text evidence="2 10">Belongs to the DNase I family.</text>
</comment>
<evidence type="ECO:0000256" key="10">
    <source>
        <dbReference type="PIRNR" id="PIRNR000988"/>
    </source>
</evidence>
<reference evidence="14" key="2">
    <citation type="journal article" date="2013" name="Nat. Genet.">
        <title>The draft genomes of soft-shell turtle and green sea turtle yield insights into the development and evolution of the turtle-specific body plan.</title>
        <authorList>
            <person name="Wang Z."/>
            <person name="Pascual-Anaya J."/>
            <person name="Zadissa A."/>
            <person name="Li W."/>
            <person name="Niimura Y."/>
            <person name="Huang Z."/>
            <person name="Li C."/>
            <person name="White S."/>
            <person name="Xiong Z."/>
            <person name="Fang D."/>
            <person name="Wang B."/>
            <person name="Ming Y."/>
            <person name="Chen Y."/>
            <person name="Zheng Y."/>
            <person name="Kuraku S."/>
            <person name="Pignatelli M."/>
            <person name="Herrero J."/>
            <person name="Beal K."/>
            <person name="Nozawa M."/>
            <person name="Li Q."/>
            <person name="Wang J."/>
            <person name="Zhang H."/>
            <person name="Yu L."/>
            <person name="Shigenobu S."/>
            <person name="Wang J."/>
            <person name="Liu J."/>
            <person name="Flicek P."/>
            <person name="Searle S."/>
            <person name="Wang J."/>
            <person name="Kuratani S."/>
            <person name="Yin Y."/>
            <person name="Aken B."/>
            <person name="Zhang G."/>
            <person name="Irie N."/>
        </authorList>
    </citation>
    <scope>NUCLEOTIDE SEQUENCE [LARGE SCALE GENOMIC DNA]</scope>
    <source>
        <strain evidence="14">Daiwa-1</strain>
    </source>
</reference>
<keyword evidence="4" id="KW-0732">Signal</keyword>
<accession>K7FMV4</accession>
<evidence type="ECO:0000256" key="9">
    <source>
        <dbReference type="ARBA" id="ARBA00023180"/>
    </source>
</evidence>
<evidence type="ECO:0000256" key="7">
    <source>
        <dbReference type="ARBA" id="ARBA00022824"/>
    </source>
</evidence>
<dbReference type="InterPro" id="IPR005135">
    <property type="entry name" value="Endo/exonuclease/phosphatase"/>
</dbReference>
<dbReference type="Proteomes" id="UP000007267">
    <property type="component" value="Unassembled WGS sequence"/>
</dbReference>
<evidence type="ECO:0000256" key="3">
    <source>
        <dbReference type="ARBA" id="ARBA00022722"/>
    </source>
</evidence>
<dbReference type="EMBL" id="AGCU01081254">
    <property type="status" value="NOT_ANNOTATED_CDS"/>
    <property type="molecule type" value="Genomic_DNA"/>
</dbReference>
<reference evidence="14" key="1">
    <citation type="submission" date="2011-10" db="EMBL/GenBank/DDBJ databases">
        <authorList>
            <consortium name="Soft-shell Turtle Genome Consortium"/>
        </authorList>
    </citation>
    <scope>NUCLEOTIDE SEQUENCE [LARGE SCALE GENOMIC DNA]</scope>
    <source>
        <strain evidence="14">Daiwa-1</strain>
    </source>
</reference>
<name>K7FMV4_PELSI</name>
<dbReference type="PANTHER" id="PTHR11371:SF28">
    <property type="entry name" value="DEOXYRIBONUCLEASE-1-LIKE 1"/>
    <property type="match status" value="1"/>
</dbReference>
<comment type="subcellular location">
    <subcellularLocation>
        <location evidence="1">Endoplasmic reticulum</location>
    </subcellularLocation>
</comment>
<evidence type="ECO:0000259" key="12">
    <source>
        <dbReference type="Pfam" id="PF03372"/>
    </source>
</evidence>
<dbReference type="OMA" id="LNFYQYE"/>
<keyword evidence="3 10" id="KW-0540">Nuclease</keyword>
<evidence type="ECO:0000313" key="14">
    <source>
        <dbReference type="Proteomes" id="UP000007267"/>
    </source>
</evidence>
<keyword evidence="8" id="KW-1015">Disulfide bond</keyword>
<dbReference type="STRING" id="13735.ENSPSIP00000009364"/>
<keyword evidence="6 10" id="KW-0378">Hydrolase</keyword>
<evidence type="ECO:0000256" key="6">
    <source>
        <dbReference type="ARBA" id="ARBA00022801"/>
    </source>
</evidence>
<feature type="domain" description="Endonuclease/exonuclease/phosphatase" evidence="12">
    <location>
        <begin position="49"/>
        <end position="227"/>
    </location>
</feature>
<reference evidence="13" key="4">
    <citation type="submission" date="2025-09" db="UniProtKB">
        <authorList>
            <consortium name="Ensembl"/>
        </authorList>
    </citation>
    <scope>IDENTIFICATION</scope>
</reference>
<evidence type="ECO:0000256" key="5">
    <source>
        <dbReference type="ARBA" id="ARBA00022759"/>
    </source>
</evidence>
<dbReference type="GO" id="GO:0006308">
    <property type="term" value="P:DNA catabolic process"/>
    <property type="evidence" value="ECO:0007669"/>
    <property type="project" value="InterPro"/>
</dbReference>
<evidence type="ECO:0000256" key="11">
    <source>
        <dbReference type="PIRSR" id="PIRSR000988-1"/>
    </source>
</evidence>
<dbReference type="AlphaFoldDB" id="K7FMV4"/>
<evidence type="ECO:0000256" key="8">
    <source>
        <dbReference type="ARBA" id="ARBA00023157"/>
    </source>
</evidence>
<keyword evidence="5 10" id="KW-0255">Endonuclease</keyword>
<dbReference type="PANTHER" id="PTHR11371">
    <property type="entry name" value="DEOXYRIBONUCLEASE"/>
    <property type="match status" value="1"/>
</dbReference>
<protein>
    <recommendedName>
        <fullName evidence="10">Deoxyribonuclease</fullName>
    </recommendedName>
</protein>
<dbReference type="GO" id="GO:0005634">
    <property type="term" value="C:nucleus"/>
    <property type="evidence" value="ECO:0007669"/>
    <property type="project" value="TreeGrafter"/>
</dbReference>
<evidence type="ECO:0000256" key="1">
    <source>
        <dbReference type="ARBA" id="ARBA00004240"/>
    </source>
</evidence>
<dbReference type="Gene3D" id="3.60.10.10">
    <property type="entry name" value="Endonuclease/exonuclease/phosphatase"/>
    <property type="match status" value="1"/>
</dbReference>
<evidence type="ECO:0000256" key="4">
    <source>
        <dbReference type="ARBA" id="ARBA00022729"/>
    </source>
</evidence>
<dbReference type="GO" id="GO:0004530">
    <property type="term" value="F:deoxyribonuclease I activity"/>
    <property type="evidence" value="ECO:0007669"/>
    <property type="project" value="TreeGrafter"/>
</dbReference>
<dbReference type="HOGENOM" id="CLU_043335_2_1_1"/>
<evidence type="ECO:0000256" key="2">
    <source>
        <dbReference type="ARBA" id="ARBA00007359"/>
    </source>
</evidence>
<keyword evidence="14" id="KW-1185">Reference proteome</keyword>
<feature type="active site" evidence="11">
    <location>
        <position position="162"/>
    </location>
</feature>
<dbReference type="GO" id="GO:0005783">
    <property type="term" value="C:endoplasmic reticulum"/>
    <property type="evidence" value="ECO:0007669"/>
    <property type="project" value="UniProtKB-SubCell"/>
</dbReference>
<sequence length="274" mass="30113">MHTIDDTHKHTQMYLPIPLLLLLLCPGGTPFRICTFHLQRFAGPKAAKPPIMATLVKIISRCDIAVLQEDAKGQAVPALLHALNGTVSPESYSALSSPPLDIGRYREHYVFVYQSSRTQVLDAYMYPDESPARPDTFSRDPFLARFSLPSKALPALVLVPLHMVPTKAELVVDTLYDVFLELQAQWGAQDVMFLGDFNADCGYVAKKGWGQIRLRGARAPAPAPVTPFSPRIVVHGERLLGLVVPGSAQPFDFPTALGLTEAEALEVSDHYPVE</sequence>
<dbReference type="InterPro" id="IPR036691">
    <property type="entry name" value="Endo/exonu/phosph_ase_sf"/>
</dbReference>
<dbReference type="InterPro" id="IPR016202">
    <property type="entry name" value="DNase_I"/>
</dbReference>
<feature type="active site" evidence="11">
    <location>
        <position position="107"/>
    </location>
</feature>
<keyword evidence="7" id="KW-0256">Endoplasmic reticulum</keyword>
<dbReference type="PRINTS" id="PR00130">
    <property type="entry name" value="DNASEI"/>
</dbReference>
<proteinExistence type="inferred from homology"/>
<dbReference type="SUPFAM" id="SSF56219">
    <property type="entry name" value="DNase I-like"/>
    <property type="match status" value="1"/>
</dbReference>
<dbReference type="EMBL" id="AGCU01081255">
    <property type="status" value="NOT_ANNOTATED_CDS"/>
    <property type="molecule type" value="Genomic_DNA"/>
</dbReference>
<dbReference type="GO" id="GO:0003677">
    <property type="term" value="F:DNA binding"/>
    <property type="evidence" value="ECO:0007669"/>
    <property type="project" value="TreeGrafter"/>
</dbReference>
<dbReference type="Ensembl" id="ENSPSIT00000009411.1">
    <property type="protein sequence ID" value="ENSPSIP00000009364.1"/>
    <property type="gene ID" value="ENSPSIG00000008479.1"/>
</dbReference>
<dbReference type="GeneTree" id="ENSGT00950000182846"/>
<dbReference type="eggNOG" id="ENOG502QPNY">
    <property type="taxonomic scope" value="Eukaryota"/>
</dbReference>